<dbReference type="NCBIfam" id="TIGR02358">
    <property type="entry name" value="thia_cytX"/>
    <property type="match status" value="1"/>
</dbReference>
<feature type="transmembrane region" description="Helical" evidence="6">
    <location>
        <begin position="247"/>
        <end position="271"/>
    </location>
</feature>
<feature type="transmembrane region" description="Helical" evidence="6">
    <location>
        <begin position="372"/>
        <end position="401"/>
    </location>
</feature>
<keyword evidence="8" id="KW-1185">Reference proteome</keyword>
<protein>
    <submittedName>
        <fullName evidence="7">Putative hydroxymethylpyrimidine transporter CytX</fullName>
    </submittedName>
</protein>
<evidence type="ECO:0000313" key="7">
    <source>
        <dbReference type="EMBL" id="QIQ21994.1"/>
    </source>
</evidence>
<evidence type="ECO:0000313" key="8">
    <source>
        <dbReference type="Proteomes" id="UP000501168"/>
    </source>
</evidence>
<feature type="transmembrane region" description="Helical" evidence="6">
    <location>
        <begin position="292"/>
        <end position="309"/>
    </location>
</feature>
<comment type="similarity">
    <text evidence="2">Belongs to the purine-cytosine permease (2.A.39) family.</text>
</comment>
<dbReference type="InterPro" id="IPR012732">
    <property type="entry name" value="Thia_CytX"/>
</dbReference>
<evidence type="ECO:0000256" key="5">
    <source>
        <dbReference type="ARBA" id="ARBA00023136"/>
    </source>
</evidence>
<dbReference type="EMBL" id="CP050253">
    <property type="protein sequence ID" value="QIQ21994.1"/>
    <property type="molecule type" value="Genomic_DNA"/>
</dbReference>
<dbReference type="GO" id="GO:0015209">
    <property type="term" value="F:cytosine transmembrane transporter activity"/>
    <property type="evidence" value="ECO:0007669"/>
    <property type="project" value="InterPro"/>
</dbReference>
<feature type="transmembrane region" description="Helical" evidence="6">
    <location>
        <begin position="218"/>
        <end position="241"/>
    </location>
</feature>
<evidence type="ECO:0000256" key="2">
    <source>
        <dbReference type="ARBA" id="ARBA00008974"/>
    </source>
</evidence>
<dbReference type="InterPro" id="IPR030191">
    <property type="entry name" value="CodB"/>
</dbReference>
<sequence length="404" mass="43834">MSSTTHSVSSFSQALLWFGAAVSLAEIITGALIAPLGLQQGIIAILTGHLIGAFILYLAGKIGANHRLSAAQTVSLSFGQYGSYAFSVLNILQLLGWTAVMIISGAKAFDVISITLWQYSDESLWSLLIGALIILWVLLGIKNLTRVNIIIVSALFLAFCVLAYTVFNQPSHIIFINGNMSFGSTVELNIAMSLSWMPLIADYTRRLKNIQTGLFASVISYFIGSSFMFIVGLGAAIYVGSSDITQILLTAGLGIVALFIVVFSTVTTTFLDVYSAGINLANLGHKISEKMAAILATITGTLMALFISMSQYESFLYLIGSVFAPLFAILFTDYYLLKKGSISSDRLFNLKNTLLWIFGFIVYHTLMSYHSVIGITVPVIILISGMTYLISKLTLSLTLLVKHK</sequence>
<gene>
    <name evidence="7" type="primary">cytX</name>
    <name evidence="7" type="ORF">IPMB12_10045</name>
</gene>
<dbReference type="Proteomes" id="UP000501168">
    <property type="component" value="Chromosome"/>
</dbReference>
<feature type="transmembrane region" description="Helical" evidence="6">
    <location>
        <begin position="148"/>
        <end position="167"/>
    </location>
</feature>
<dbReference type="KEGG" id="orb:IPMB12_10045"/>
<comment type="subcellular location">
    <subcellularLocation>
        <location evidence="1">Membrane</location>
        <topology evidence="1">Multi-pass membrane protein</topology>
    </subcellularLocation>
</comment>
<dbReference type="PANTHER" id="PTHR30569">
    <property type="entry name" value="CYTOSINE TRANSPORTER CODB"/>
    <property type="match status" value="1"/>
</dbReference>
<proteinExistence type="inferred from homology"/>
<reference evidence="7 8" key="1">
    <citation type="submission" date="2020-03" db="EMBL/GenBank/DDBJ databases">
        <title>Complete genome sequence of Orbus sp. IPMB12 (BCRC 80908).</title>
        <authorList>
            <person name="Lo W.-S."/>
            <person name="Chang T.-H."/>
            <person name="Kuo C.-H."/>
        </authorList>
    </citation>
    <scope>NUCLEOTIDE SEQUENCE [LARGE SCALE GENOMIC DNA]</scope>
    <source>
        <strain evidence="7 8">IPMB12</strain>
    </source>
</reference>
<dbReference type="InParanoid" id="A0A6G9IE76"/>
<dbReference type="Pfam" id="PF02133">
    <property type="entry name" value="Transp_cyt_pur"/>
    <property type="match status" value="1"/>
</dbReference>
<feature type="transmembrane region" description="Helical" evidence="6">
    <location>
        <begin position="315"/>
        <end position="336"/>
    </location>
</feature>
<evidence type="ECO:0000256" key="1">
    <source>
        <dbReference type="ARBA" id="ARBA00004141"/>
    </source>
</evidence>
<dbReference type="PANTHER" id="PTHR30569:SF0">
    <property type="entry name" value="CYTOSINE PERMEASE"/>
    <property type="match status" value="1"/>
</dbReference>
<keyword evidence="5 6" id="KW-0472">Membrane</keyword>
<evidence type="ECO:0000256" key="3">
    <source>
        <dbReference type="ARBA" id="ARBA00022692"/>
    </source>
</evidence>
<feature type="transmembrane region" description="Helical" evidence="6">
    <location>
        <begin position="41"/>
        <end position="60"/>
    </location>
</feature>
<name>A0A6G9IE76_9GAMM</name>
<dbReference type="FunCoup" id="A0A6G9IE76">
    <property type="interactions" value="135"/>
</dbReference>
<dbReference type="InterPro" id="IPR001248">
    <property type="entry name" value="Pur-cyt_permease"/>
</dbReference>
<keyword evidence="4 6" id="KW-1133">Transmembrane helix</keyword>
<organism evidence="7 8">
    <name type="scientific">Zophobihabitans entericus</name>
    <dbReference type="NCBI Taxonomy" id="1635327"/>
    <lineage>
        <taxon>Bacteria</taxon>
        <taxon>Pseudomonadati</taxon>
        <taxon>Pseudomonadota</taxon>
        <taxon>Gammaproteobacteria</taxon>
        <taxon>Orbales</taxon>
        <taxon>Orbaceae</taxon>
        <taxon>Zophobihabitans</taxon>
    </lineage>
</organism>
<accession>A0A6G9IE76</accession>
<dbReference type="AlphaFoldDB" id="A0A6G9IE76"/>
<feature type="transmembrane region" description="Helical" evidence="6">
    <location>
        <begin position="348"/>
        <end position="366"/>
    </location>
</feature>
<keyword evidence="3 6" id="KW-0812">Transmembrane</keyword>
<evidence type="ECO:0000256" key="4">
    <source>
        <dbReference type="ARBA" id="ARBA00022989"/>
    </source>
</evidence>
<feature type="transmembrane region" description="Helical" evidence="6">
    <location>
        <begin position="81"/>
        <end position="103"/>
    </location>
</feature>
<dbReference type="Gene3D" id="1.10.4160.10">
    <property type="entry name" value="Hydantoin permease"/>
    <property type="match status" value="1"/>
</dbReference>
<feature type="transmembrane region" description="Helical" evidence="6">
    <location>
        <begin position="123"/>
        <end position="141"/>
    </location>
</feature>
<dbReference type="GO" id="GO:0005886">
    <property type="term" value="C:plasma membrane"/>
    <property type="evidence" value="ECO:0007669"/>
    <property type="project" value="TreeGrafter"/>
</dbReference>
<evidence type="ECO:0000256" key="6">
    <source>
        <dbReference type="SAM" id="Phobius"/>
    </source>
</evidence>
<dbReference type="RefSeq" id="WP_166917291.1">
    <property type="nucleotide sequence ID" value="NZ_CP050253.1"/>
</dbReference>